<evidence type="ECO:0008006" key="9">
    <source>
        <dbReference type="Google" id="ProtNLM"/>
    </source>
</evidence>
<dbReference type="Pfam" id="PF00207">
    <property type="entry name" value="A2M"/>
    <property type="match status" value="1"/>
</dbReference>
<feature type="chain" id="PRO_5014752476" description="Alpha-2-macroglobulin" evidence="4">
    <location>
        <begin position="18"/>
        <end position="2159"/>
    </location>
</feature>
<protein>
    <recommendedName>
        <fullName evidence="9">Alpha-2-macroglobulin</fullName>
    </recommendedName>
</protein>
<dbReference type="InterPro" id="IPR002890">
    <property type="entry name" value="MG2"/>
</dbReference>
<dbReference type="Pfam" id="PF17972">
    <property type="entry name" value="bMG5"/>
    <property type="match status" value="1"/>
</dbReference>
<comment type="similarity">
    <text evidence="1">Belongs to the protease inhibitor I39 (alpha-2-macroglobulin) family. Bacterial alpha-2-macroglobulin subfamily.</text>
</comment>
<reference evidence="7 8" key="1">
    <citation type="submission" date="2017-03" db="EMBL/GenBank/DDBJ databases">
        <title>Complete genome sequence of Candidatus 'Thiodictyon syntrophicum' sp. nov. strain Cad16T, a photolithoautotroph purple sulfur bacterium isolated from an alpine meromictic lake.</title>
        <authorList>
            <person name="Luedin S.M."/>
            <person name="Pothier J.F."/>
            <person name="Danza F."/>
            <person name="Storelli N."/>
            <person name="Wittwer M."/>
            <person name="Tonolla M."/>
        </authorList>
    </citation>
    <scope>NUCLEOTIDE SEQUENCE [LARGE SCALE GENOMIC DNA]</scope>
    <source>
        <strain evidence="7 8">Cad16T</strain>
    </source>
</reference>
<dbReference type="InterPro" id="IPR011625">
    <property type="entry name" value="A2M_N_BRD"/>
</dbReference>
<dbReference type="SMART" id="SM01360">
    <property type="entry name" value="A2M"/>
    <property type="match status" value="1"/>
</dbReference>
<dbReference type="SMART" id="SM01419">
    <property type="entry name" value="Thiol-ester_cl"/>
    <property type="match status" value="1"/>
</dbReference>
<proteinExistence type="inferred from homology"/>
<dbReference type="SUPFAM" id="SSF48239">
    <property type="entry name" value="Terpenoid cyclases/Protein prenyltransferases"/>
    <property type="match status" value="1"/>
</dbReference>
<evidence type="ECO:0000256" key="3">
    <source>
        <dbReference type="SAM" id="MobiDB-lite"/>
    </source>
</evidence>
<evidence type="ECO:0000256" key="1">
    <source>
        <dbReference type="ARBA" id="ARBA00010556"/>
    </source>
</evidence>
<feature type="compositionally biased region" description="Acidic residues" evidence="3">
    <location>
        <begin position="772"/>
        <end position="789"/>
    </location>
</feature>
<dbReference type="KEGG" id="tsy:THSYN_27650"/>
<dbReference type="RefSeq" id="WP_100921995.1">
    <property type="nucleotide sequence ID" value="NZ_CP020370.1"/>
</dbReference>
<evidence type="ECO:0000259" key="6">
    <source>
        <dbReference type="SMART" id="SM01360"/>
    </source>
</evidence>
<feature type="compositionally biased region" description="Polar residues" evidence="3">
    <location>
        <begin position="738"/>
        <end position="755"/>
    </location>
</feature>
<dbReference type="PANTHER" id="PTHR40094">
    <property type="entry name" value="ALPHA-2-MACROGLOBULIN HOMOLOG"/>
    <property type="match status" value="1"/>
</dbReference>
<dbReference type="PANTHER" id="PTHR40094:SF1">
    <property type="entry name" value="UBIQUITIN DOMAIN-CONTAINING PROTEIN"/>
    <property type="match status" value="1"/>
</dbReference>
<dbReference type="GO" id="GO:0004866">
    <property type="term" value="F:endopeptidase inhibitor activity"/>
    <property type="evidence" value="ECO:0007669"/>
    <property type="project" value="InterPro"/>
</dbReference>
<feature type="domain" description="Alpha-2-macroglobulin" evidence="6">
    <location>
        <begin position="1486"/>
        <end position="1575"/>
    </location>
</feature>
<dbReference type="EMBL" id="CP020370">
    <property type="protein sequence ID" value="AUB84339.1"/>
    <property type="molecule type" value="Genomic_DNA"/>
</dbReference>
<organism evidence="7 8">
    <name type="scientific">Candidatus Thiodictyon syntrophicum</name>
    <dbReference type="NCBI Taxonomy" id="1166950"/>
    <lineage>
        <taxon>Bacteria</taxon>
        <taxon>Pseudomonadati</taxon>
        <taxon>Pseudomonadota</taxon>
        <taxon>Gammaproteobacteria</taxon>
        <taxon>Chromatiales</taxon>
        <taxon>Chromatiaceae</taxon>
        <taxon>Thiodictyon</taxon>
    </lineage>
</organism>
<dbReference type="Pfam" id="PF11974">
    <property type="entry name" value="bMG3"/>
    <property type="match status" value="1"/>
</dbReference>
<dbReference type="Gene3D" id="2.60.40.3710">
    <property type="match status" value="1"/>
</dbReference>
<dbReference type="Pfam" id="PF07703">
    <property type="entry name" value="A2M_BRD"/>
    <property type="match status" value="1"/>
</dbReference>
<name>A0A2K8UFS4_9GAMM</name>
<evidence type="ECO:0000313" key="7">
    <source>
        <dbReference type="EMBL" id="AUB84339.1"/>
    </source>
</evidence>
<dbReference type="OrthoDB" id="9767116at2"/>
<feature type="region of interest" description="Disordered" evidence="3">
    <location>
        <begin position="735"/>
        <end position="793"/>
    </location>
</feature>
<evidence type="ECO:0000313" key="8">
    <source>
        <dbReference type="Proteomes" id="UP000232638"/>
    </source>
</evidence>
<sequence length="2159" mass="236273">MIHLRLVVLALFLVVLAACQEQKTSGAPSVYLLNHGAWTPVLVLNFAQEVAPLDELGKAPGQPPRLSPPAQGQWTWQDPSRLVFTPRDETFRPGTRVSVSLQGLALRDGYLPKPSALTYETPPLRVLRHECYWQDILIAPMRRQLDAVVEFNYPVYQPTFTGTLGDNPLPDLSGGAGSRLIVHSSALLRPAQDMSLSFQVNPGPVRLLDRDPAGRDVPGAAVTLATGADCRLPALRSAWDKIEEQPAKLPTVTGLAAKLNEGKLEVRLQGRELKESAKKTAAGEEANNGVAIRPAIAGRWVYGASAAGPDLIFTPTDADAWRPGTRYEIAVAAAAFPPLLFEPPQVTATVQTPVMSGSVTNPRLYSDPTDPKIKRVTATLDFSYPPQKDRLAANTSVRMRLEPAKSFTDARVTSLPFALSFDEKNPRRAYLKTAPIAIPDEPGEVAIGVASGMMSSLGGEPSGSAFSTNLGIPSTADILKFTAADTQTLIKADGDIERLLILQTTTPLQDPRALPEAVEVWLLPDCHEETLDRPSLCEEKGIGAWDSDAQVDAATLALSTPLRVRWRASDQEDKTQNFLVFQAPEKRQVFVNVNHGIAGEDGFMLAQDARFLLHMGENERELKILHDGALLSLSGSKKLGVAVRGVDQVQVVLQRVLPHNMHHFAQFTRGDFQNPSFKIPIAHFAEKFTYDEALPAGKEMERQYFAVDFARFAKKEGYPPRGLFLLSVTEQKRKSETSDVPCTGQDSGDTDTNPETAEDAGQETPDSCDAADAPDAEADPEEDGGEEEAPAIKDQRLVLLTDLGLLVKTAADGRQDLFVMSLRSGQPVAGARVSLLGMNGIALSSAKTDMQGRASFPSVLGLKDEKAPSVYLAEKDGDLSFLPYARDHRLLDLSRFDIDGLRDAPDSLRAFLFSDRGIYRPGDTAHIGLILRKRDWSTLPSGLPLQAVITDPQDQEVWRQTIAFGEAGFEEMAWASSSAGKTGTYRVELFLADPAKPPKQDAERKSLGHTTLRVEEFQPDRLQVKTEIPGAPGAGWITPDGAKAQVTVRNLFGTAAAGNPARLEMTVRPWSGQVPGFPDYRFRGSLQARIPQAPAELGEASTDAQGVASFDLPLAAIDEPVFEITLAGEGFEKDSGRSVVNVTSALVSRHAFLLGQSPDGPLDYISKDSPRRLRLLAVGPDFKSTGTATVTAQVFEQRYLSTLVKRDDGLYAYQSVQRDEPGNTVPLVLTDGRTDFDLPTDDPGRFYVVFSNAQGEELNRVAYTVAGDGNVSRNIERNAELNLTLNQAQYQPGEDIELQIVAPYQGAGLITIEQDGVIASQWFNAVGTSSTHRITLPEGVSGNAYVAVAFVRSLDSREIYMSPLSVAVVPFAISRQAYINDLSLQVPEKVRPGTSLEVRYTVTEPTKVVLYAVDEGILQFAHYRNPAPLDFFFRKRALRTKTHQILDLILPDYALVQRLSSPGGDEDAETFGKYKNPFARKHKPPLAFWSGIRDAAPGEHLVSVPIPDYFNGSIRVLAVAVNAGKLAVPVSRSVAANPYVIAPQQPLAVAPGDEFDLGVLVANTTGEAGEQVLAVSVAGGEALELLSPNPQRLTLGPGQDATVRFTAKAGEKLGPVAVRYQVEGTGHEAAYSEELTIRPSQPLLTTLQNGVLRITDQQAGKTGALALQRTLFDEQRYAEFSVAMTPVAYLRGLLDYLKTYPYGCTEQLVSQAFPAVVLGRNAELGLSAQDADLLFGRTMKILQTRLKNDGSFGIWSVAGPADPFYSMYATHLLLEARERGHQAADAMFERAIGYADQYTQERHYTWPEHQAQAYALYLLARQGRNVAERLKAFEAELQRQWGQGAGAANWVRFFLGAAYKIHHLDADADRYFGEFQRQWKSTGLLPWNMQESPEVMSLYLYLLNRHFPELLDTQDPQFGRYLLELGQDLVKQRSNSLRGSLALLGLGSLWSRFAQDDATGFEVLAGQPLAPMPLHGQTVKRALLEQAMSPLQVRGSGVWNLYYQVTERGYDKAPPRVAINQGLTIERWVLNEKGEPTTELALTDKLHIRVGLHPDQPVNDIAVVMLLPGGFEIDLSEEGLGARKSLDIAGKPLWQPEYIDVQEDRVVFFGDLDGGERYFEFRLKPLTAGVYTVPPVMAEGMYDTGILHRGLADTIRVKE</sequence>
<dbReference type="Pfam" id="PF01835">
    <property type="entry name" value="MG2"/>
    <property type="match status" value="1"/>
</dbReference>
<dbReference type="InterPro" id="IPR041246">
    <property type="entry name" value="Bact_MG10"/>
</dbReference>
<dbReference type="InterPro" id="IPR008930">
    <property type="entry name" value="Terpenoid_cyclase/PrenylTrfase"/>
</dbReference>
<dbReference type="Gene3D" id="2.60.40.1930">
    <property type="match status" value="1"/>
</dbReference>
<evidence type="ECO:0000259" key="5">
    <source>
        <dbReference type="SMART" id="SM01359"/>
    </source>
</evidence>
<dbReference type="Gene3D" id="1.50.10.20">
    <property type="match status" value="1"/>
</dbReference>
<accession>A0A2K8UFS4</accession>
<keyword evidence="2 4" id="KW-0732">Signal</keyword>
<feature type="signal peptide" evidence="4">
    <location>
        <begin position="1"/>
        <end position="17"/>
    </location>
</feature>
<dbReference type="SMART" id="SM01359">
    <property type="entry name" value="A2M_N_2"/>
    <property type="match status" value="1"/>
</dbReference>
<dbReference type="Proteomes" id="UP000232638">
    <property type="component" value="Chromosome"/>
</dbReference>
<dbReference type="InterPro" id="IPR021868">
    <property type="entry name" value="Alpha_2_Macroglob_MG3"/>
</dbReference>
<gene>
    <name evidence="7" type="ORF">THSYN_27650</name>
</gene>
<evidence type="ECO:0000256" key="2">
    <source>
        <dbReference type="ARBA" id="ARBA00022729"/>
    </source>
</evidence>
<dbReference type="InterPro" id="IPR047565">
    <property type="entry name" value="Alpha-macroglob_thiol-ester_cl"/>
</dbReference>
<dbReference type="InterPro" id="IPR041203">
    <property type="entry name" value="Bact_A2M_MG5"/>
</dbReference>
<dbReference type="InterPro" id="IPR001599">
    <property type="entry name" value="Macroglobln_a2"/>
</dbReference>
<dbReference type="InterPro" id="IPR051802">
    <property type="entry name" value="YfhM-like"/>
</dbReference>
<dbReference type="PROSITE" id="PS51257">
    <property type="entry name" value="PROKAR_LIPOPROTEIN"/>
    <property type="match status" value="1"/>
</dbReference>
<evidence type="ECO:0000256" key="4">
    <source>
        <dbReference type="SAM" id="SignalP"/>
    </source>
</evidence>
<dbReference type="Pfam" id="PF17973">
    <property type="entry name" value="bMG10"/>
    <property type="match status" value="1"/>
</dbReference>
<feature type="domain" description="Alpha-2-macroglobulin bait region" evidence="5">
    <location>
        <begin position="1281"/>
        <end position="1420"/>
    </location>
</feature>
<keyword evidence="8" id="KW-1185">Reference proteome</keyword>